<keyword evidence="4 5" id="KW-0269">Exonuclease</keyword>
<keyword evidence="3 5" id="KW-0378">Hydrolase</keyword>
<dbReference type="PANTHER" id="PTHR30008">
    <property type="entry name" value="EXODEOXYRIBONUCLEASE 7 LARGE SUBUNIT"/>
    <property type="match status" value="1"/>
</dbReference>
<dbReference type="PANTHER" id="PTHR30008:SF0">
    <property type="entry name" value="EXODEOXYRIBONUCLEASE 7 LARGE SUBUNIT"/>
    <property type="match status" value="1"/>
</dbReference>
<evidence type="ECO:0000256" key="2">
    <source>
        <dbReference type="ARBA" id="ARBA00022722"/>
    </source>
</evidence>
<keyword evidence="2 5" id="KW-0540">Nuclease</keyword>
<evidence type="ECO:0000256" key="1">
    <source>
        <dbReference type="ARBA" id="ARBA00022490"/>
    </source>
</evidence>
<evidence type="ECO:0000256" key="5">
    <source>
        <dbReference type="RuleBase" id="RU004355"/>
    </source>
</evidence>
<dbReference type="RefSeq" id="WP_241414270.1">
    <property type="nucleotide sequence ID" value="NZ_JAKZGO010000021.1"/>
</dbReference>
<keyword evidence="1" id="KW-0963">Cytoplasm</keyword>
<comment type="similarity">
    <text evidence="5">Belongs to the XseA family.</text>
</comment>
<protein>
    <recommendedName>
        <fullName evidence="5">Exodeoxyribonuclease 7 large subunit</fullName>
        <ecNumber evidence="5">3.1.11.6</ecNumber>
    </recommendedName>
</protein>
<sequence length="439" mass="49932">MQQAVSLLELNNIIRDSLENNLSPSYWVVAEIGELKLAPQGHAYLELVEKNGNQVKAKIRANIWQYTFRTVSGKFKTTTGQEIRAGMKILALATVTFHELYGMSLTIKDVDPNFTLGERARIRQEIIDRLTSEGMMALNKRFELPSVPQRVAVISSQSAAGYGDFVQQLQSNRYGYQVHFKLFQATLQGTEAPKTMINALEQIEEESQDIGFDMVVIIRGGGAQMDLDCFDDYQLALAIAKFPLPIITGIGHERDETIADLVAHTKVKTPTAAAEFILSGFLDFEENLLTYLKKIERNVSQRLAWEDRRLTESETRIKNASNQSINRSFEALEQKKKNIFQTTSNALKLETYKVQNFESIIKKDSKIRLQNEEKNIYSLEKTIQNLNPMTFLEKGYTRSEIDGKPIHKSEPMEGMEMITFSRIQKIKSTITKIEQNGNQ</sequence>
<dbReference type="EC" id="3.1.11.6" evidence="5"/>
<evidence type="ECO:0000313" key="9">
    <source>
        <dbReference type="Proteomes" id="UP001165430"/>
    </source>
</evidence>
<keyword evidence="9" id="KW-1185">Reference proteome</keyword>
<accession>A0ABS9VG14</accession>
<evidence type="ECO:0000259" key="6">
    <source>
        <dbReference type="Pfam" id="PF02601"/>
    </source>
</evidence>
<proteinExistence type="inferred from homology"/>
<dbReference type="CDD" id="cd04489">
    <property type="entry name" value="ExoVII_LU_OBF"/>
    <property type="match status" value="1"/>
</dbReference>
<comment type="catalytic activity">
    <reaction evidence="5">
        <text>Exonucleolytic cleavage in either 5'- to 3'- or 3'- to 5'-direction to yield nucleoside 5'-phosphates.</text>
        <dbReference type="EC" id="3.1.11.6"/>
    </reaction>
</comment>
<name>A0ABS9VG14_9BACT</name>
<dbReference type="GO" id="GO:0008855">
    <property type="term" value="F:exodeoxyribonuclease VII activity"/>
    <property type="evidence" value="ECO:0007669"/>
    <property type="project" value="UniProtKB-EC"/>
</dbReference>
<dbReference type="Proteomes" id="UP001165430">
    <property type="component" value="Unassembled WGS sequence"/>
</dbReference>
<comment type="subcellular location">
    <subcellularLocation>
        <location evidence="5">Cytoplasm</location>
    </subcellularLocation>
</comment>
<organism evidence="8 9">
    <name type="scientific">Belliella alkalica</name>
    <dbReference type="NCBI Taxonomy" id="1730871"/>
    <lineage>
        <taxon>Bacteria</taxon>
        <taxon>Pseudomonadati</taxon>
        <taxon>Bacteroidota</taxon>
        <taxon>Cytophagia</taxon>
        <taxon>Cytophagales</taxon>
        <taxon>Cyclobacteriaceae</taxon>
        <taxon>Belliella</taxon>
    </lineage>
</organism>
<evidence type="ECO:0000256" key="4">
    <source>
        <dbReference type="ARBA" id="ARBA00022839"/>
    </source>
</evidence>
<dbReference type="NCBIfam" id="TIGR00237">
    <property type="entry name" value="xseA"/>
    <property type="match status" value="1"/>
</dbReference>
<evidence type="ECO:0000313" key="8">
    <source>
        <dbReference type="EMBL" id="MCH7415383.1"/>
    </source>
</evidence>
<comment type="caution">
    <text evidence="8">The sequence shown here is derived from an EMBL/GenBank/DDBJ whole genome shotgun (WGS) entry which is preliminary data.</text>
</comment>
<feature type="domain" description="Exonuclease VII large subunit C-terminal" evidence="6">
    <location>
        <begin position="136"/>
        <end position="418"/>
    </location>
</feature>
<dbReference type="InterPro" id="IPR020579">
    <property type="entry name" value="Exonuc_VII_lsu_C"/>
</dbReference>
<reference evidence="8" key="1">
    <citation type="submission" date="2022-03" db="EMBL/GenBank/DDBJ databases">
        <title>De novo assembled genomes of Belliella spp. (Cyclobacteriaceae) strains.</title>
        <authorList>
            <person name="Szabo A."/>
            <person name="Korponai K."/>
            <person name="Felfoldi T."/>
        </authorList>
    </citation>
    <scope>NUCLEOTIDE SEQUENCE</scope>
    <source>
        <strain evidence="8">DSM 111903</strain>
    </source>
</reference>
<dbReference type="Pfam" id="PF13742">
    <property type="entry name" value="tRNA_anti_2"/>
    <property type="match status" value="1"/>
</dbReference>
<dbReference type="EMBL" id="JAKZGO010000021">
    <property type="protein sequence ID" value="MCH7415383.1"/>
    <property type="molecule type" value="Genomic_DNA"/>
</dbReference>
<gene>
    <name evidence="8" type="primary">xseA</name>
    <name evidence="8" type="ORF">MM213_17925</name>
</gene>
<feature type="domain" description="OB-fold nucleic acid binding" evidence="7">
    <location>
        <begin position="6"/>
        <end position="110"/>
    </location>
</feature>
<evidence type="ECO:0000256" key="3">
    <source>
        <dbReference type="ARBA" id="ARBA00022801"/>
    </source>
</evidence>
<evidence type="ECO:0000259" key="7">
    <source>
        <dbReference type="Pfam" id="PF13742"/>
    </source>
</evidence>
<dbReference type="InterPro" id="IPR025824">
    <property type="entry name" value="OB-fold_nuc-bd_dom"/>
</dbReference>
<dbReference type="InterPro" id="IPR003753">
    <property type="entry name" value="Exonuc_VII_L"/>
</dbReference>
<dbReference type="Pfam" id="PF02601">
    <property type="entry name" value="Exonuc_VII_L"/>
    <property type="match status" value="1"/>
</dbReference>